<proteinExistence type="predicted"/>
<dbReference type="RefSeq" id="WP_220716030.1">
    <property type="nucleotide sequence ID" value="NZ_CP075585.1"/>
</dbReference>
<dbReference type="Proteomes" id="UP000822862">
    <property type="component" value="Chromosome"/>
</dbReference>
<evidence type="ECO:0000313" key="1">
    <source>
        <dbReference type="EMBL" id="QZA59078.1"/>
    </source>
</evidence>
<gene>
    <name evidence="1" type="ORF">RHAB15C_0000962</name>
</gene>
<name>A0ABX8Z2D7_9BACT</name>
<reference evidence="1 2" key="2">
    <citation type="submission" date="2021-05" db="EMBL/GenBank/DDBJ databases">
        <title>Ecology and evolution of chlamydial symbionts of arthropods.</title>
        <authorList>
            <person name="Halter T."/>
            <person name="Sixt B.S."/>
            <person name="Toenshoff E.R."/>
            <person name="Koestlbacher S."/>
            <person name="Schulz F."/>
            <person name="Kostanjsek R."/>
            <person name="Collingro A."/>
            <person name="Hendrickx F."/>
            <person name="Horn M."/>
        </authorList>
    </citation>
    <scope>NUCLEOTIDE SEQUENCE [LARGE SCALE GENOMIC DNA]</scope>
    <source>
        <strain evidence="1 2">15C</strain>
    </source>
</reference>
<keyword evidence="2" id="KW-1185">Reference proteome</keyword>
<protein>
    <submittedName>
        <fullName evidence="1">Uncharacterized protein</fullName>
    </submittedName>
</protein>
<reference evidence="1 2" key="1">
    <citation type="submission" date="2020-01" db="EMBL/GenBank/DDBJ databases">
        <authorList>
            <person name="Sixt B."/>
            <person name="Schulz F."/>
            <person name="Kostanjsek R."/>
            <person name="Koestlbacher S."/>
            <person name="Collingro A."/>
            <person name="Toenshoff E."/>
            <person name="Horn M."/>
        </authorList>
    </citation>
    <scope>NUCLEOTIDE SEQUENCE [LARGE SCALE GENOMIC DNA]</scope>
    <source>
        <strain evidence="1 2">15C</strain>
    </source>
</reference>
<evidence type="ECO:0000313" key="2">
    <source>
        <dbReference type="Proteomes" id="UP000822862"/>
    </source>
</evidence>
<accession>A0ABX8Z2D7</accession>
<sequence length="59" mass="6714">MVIDLNSFYLPEKEKENDGLFIIITCASPSEDGKIQVEMTYEGDPFVILYILKKSSRAI</sequence>
<organism evidence="1 2">
    <name type="scientific">Candidatus Rhabdochlamydia porcellionis</name>
    <dbReference type="NCBI Taxonomy" id="225148"/>
    <lineage>
        <taxon>Bacteria</taxon>
        <taxon>Pseudomonadati</taxon>
        <taxon>Chlamydiota</taxon>
        <taxon>Chlamydiia</taxon>
        <taxon>Parachlamydiales</taxon>
        <taxon>Candidatus Rhabdochlamydiaceae</taxon>
        <taxon>Candidatus Rhabdochlamydia</taxon>
    </lineage>
</organism>
<dbReference type="EMBL" id="CP075585">
    <property type="protein sequence ID" value="QZA59078.1"/>
    <property type="molecule type" value="Genomic_DNA"/>
</dbReference>